<dbReference type="GO" id="GO:0005886">
    <property type="term" value="C:plasma membrane"/>
    <property type="evidence" value="ECO:0007669"/>
    <property type="project" value="UniProtKB-SubCell"/>
</dbReference>
<dbReference type="InterPro" id="IPR000515">
    <property type="entry name" value="MetI-like"/>
</dbReference>
<dbReference type="PANTHER" id="PTHR30193:SF37">
    <property type="entry name" value="INNER MEMBRANE ABC TRANSPORTER PERMEASE PROTEIN YCJO"/>
    <property type="match status" value="1"/>
</dbReference>
<dbReference type="AlphaFoldDB" id="A0A9D2H2G3"/>
<dbReference type="GO" id="GO:0055085">
    <property type="term" value="P:transmembrane transport"/>
    <property type="evidence" value="ECO:0007669"/>
    <property type="project" value="InterPro"/>
</dbReference>
<dbReference type="CDD" id="cd06261">
    <property type="entry name" value="TM_PBP2"/>
    <property type="match status" value="1"/>
</dbReference>
<feature type="transmembrane region" description="Helical" evidence="7">
    <location>
        <begin position="21"/>
        <end position="43"/>
    </location>
</feature>
<sequence length="318" mass="36448">MMRDKAKVSKLGHTLRKNGRAYAFCYAMVAFAVIQFAVFYVWININSIVMAFQQYTGNAADGTELYQWSFFQFDRLFREFSLPASQIAVAIRNTFLYFGAGVALVFICFFFSYFLYKKVWGYRFFRIIFYLPSIINAVVWVTVYRDLIQKYGPIYELLESWFGYELPALLSNVATATPTIIAFTVWTGLGVNMILYLGAMNRLPQEVIEAGELDGISWWREMFSIVLPMIWPTVSTTLILQCTQLFNSSGPILLFGTAGIPAGSYDTTTISYWIFSATQAGNDLNFPAAMGLFFTLISFPIVLFIRWFFNKIDPDVEY</sequence>
<dbReference type="EMBL" id="DXAJ01000076">
    <property type="protein sequence ID" value="HJA02712.1"/>
    <property type="molecule type" value="Genomic_DNA"/>
</dbReference>
<organism evidence="9 10">
    <name type="scientific">Candidatus Gallimonas gallistercoris</name>
    <dbReference type="NCBI Taxonomy" id="2838602"/>
    <lineage>
        <taxon>Bacteria</taxon>
        <taxon>Bacillati</taxon>
        <taxon>Bacillota</taxon>
        <taxon>Clostridia</taxon>
        <taxon>Candidatus Gallimonas</taxon>
    </lineage>
</organism>
<dbReference type="InterPro" id="IPR035906">
    <property type="entry name" value="MetI-like_sf"/>
</dbReference>
<feature type="transmembrane region" description="Helical" evidence="7">
    <location>
        <begin position="128"/>
        <end position="148"/>
    </location>
</feature>
<evidence type="ECO:0000256" key="2">
    <source>
        <dbReference type="ARBA" id="ARBA00022448"/>
    </source>
</evidence>
<keyword evidence="2 7" id="KW-0813">Transport</keyword>
<dbReference type="InterPro" id="IPR051393">
    <property type="entry name" value="ABC_transporter_permease"/>
</dbReference>
<dbReference type="PANTHER" id="PTHR30193">
    <property type="entry name" value="ABC TRANSPORTER PERMEASE PROTEIN"/>
    <property type="match status" value="1"/>
</dbReference>
<evidence type="ECO:0000256" key="6">
    <source>
        <dbReference type="ARBA" id="ARBA00023136"/>
    </source>
</evidence>
<evidence type="ECO:0000256" key="1">
    <source>
        <dbReference type="ARBA" id="ARBA00004651"/>
    </source>
</evidence>
<dbReference type="Pfam" id="PF00528">
    <property type="entry name" value="BPD_transp_1"/>
    <property type="match status" value="1"/>
</dbReference>
<evidence type="ECO:0000256" key="7">
    <source>
        <dbReference type="RuleBase" id="RU363032"/>
    </source>
</evidence>
<dbReference type="Proteomes" id="UP000824221">
    <property type="component" value="Unassembled WGS sequence"/>
</dbReference>
<keyword evidence="3" id="KW-1003">Cell membrane</keyword>
<feature type="domain" description="ABC transmembrane type-1" evidence="8">
    <location>
        <begin position="91"/>
        <end position="305"/>
    </location>
</feature>
<gene>
    <name evidence="9" type="ORF">H9797_04955</name>
</gene>
<dbReference type="Gene3D" id="1.10.3720.10">
    <property type="entry name" value="MetI-like"/>
    <property type="match status" value="1"/>
</dbReference>
<keyword evidence="4 7" id="KW-0812">Transmembrane</keyword>
<feature type="transmembrane region" description="Helical" evidence="7">
    <location>
        <begin position="168"/>
        <end position="197"/>
    </location>
</feature>
<reference evidence="9" key="1">
    <citation type="journal article" date="2021" name="PeerJ">
        <title>Extensive microbial diversity within the chicken gut microbiome revealed by metagenomics and culture.</title>
        <authorList>
            <person name="Gilroy R."/>
            <person name="Ravi A."/>
            <person name="Getino M."/>
            <person name="Pursley I."/>
            <person name="Horton D.L."/>
            <person name="Alikhan N.F."/>
            <person name="Baker D."/>
            <person name="Gharbi K."/>
            <person name="Hall N."/>
            <person name="Watson M."/>
            <person name="Adriaenssens E.M."/>
            <person name="Foster-Nyarko E."/>
            <person name="Jarju S."/>
            <person name="Secka A."/>
            <person name="Antonio M."/>
            <person name="Oren A."/>
            <person name="Chaudhuri R.R."/>
            <person name="La Ragione R."/>
            <person name="Hildebrand F."/>
            <person name="Pallen M.J."/>
        </authorList>
    </citation>
    <scope>NUCLEOTIDE SEQUENCE</scope>
    <source>
        <strain evidence="9">CHK156-179</strain>
    </source>
</reference>
<dbReference type="SUPFAM" id="SSF161098">
    <property type="entry name" value="MetI-like"/>
    <property type="match status" value="1"/>
</dbReference>
<evidence type="ECO:0000313" key="10">
    <source>
        <dbReference type="Proteomes" id="UP000824221"/>
    </source>
</evidence>
<evidence type="ECO:0000259" key="8">
    <source>
        <dbReference type="PROSITE" id="PS50928"/>
    </source>
</evidence>
<feature type="transmembrane region" description="Helical" evidence="7">
    <location>
        <begin position="252"/>
        <end position="275"/>
    </location>
</feature>
<evidence type="ECO:0000256" key="4">
    <source>
        <dbReference type="ARBA" id="ARBA00022692"/>
    </source>
</evidence>
<reference evidence="9" key="2">
    <citation type="submission" date="2021-04" db="EMBL/GenBank/DDBJ databases">
        <authorList>
            <person name="Gilroy R."/>
        </authorList>
    </citation>
    <scope>NUCLEOTIDE SEQUENCE</scope>
    <source>
        <strain evidence="9">CHK156-179</strain>
    </source>
</reference>
<evidence type="ECO:0000256" key="3">
    <source>
        <dbReference type="ARBA" id="ARBA00022475"/>
    </source>
</evidence>
<evidence type="ECO:0000313" key="9">
    <source>
        <dbReference type="EMBL" id="HJA02712.1"/>
    </source>
</evidence>
<protein>
    <submittedName>
        <fullName evidence="9">Sugar ABC transporter permease</fullName>
    </submittedName>
</protein>
<keyword evidence="6 7" id="KW-0472">Membrane</keyword>
<accession>A0A9D2H2G3</accession>
<evidence type="ECO:0000256" key="5">
    <source>
        <dbReference type="ARBA" id="ARBA00022989"/>
    </source>
</evidence>
<comment type="caution">
    <text evidence="9">The sequence shown here is derived from an EMBL/GenBank/DDBJ whole genome shotgun (WGS) entry which is preliminary data.</text>
</comment>
<name>A0A9D2H2G3_9FIRM</name>
<proteinExistence type="inferred from homology"/>
<feature type="transmembrane region" description="Helical" evidence="7">
    <location>
        <begin position="95"/>
        <end position="116"/>
    </location>
</feature>
<feature type="transmembrane region" description="Helical" evidence="7">
    <location>
        <begin position="287"/>
        <end position="309"/>
    </location>
</feature>
<dbReference type="PROSITE" id="PS50928">
    <property type="entry name" value="ABC_TM1"/>
    <property type="match status" value="1"/>
</dbReference>
<comment type="similarity">
    <text evidence="7">Belongs to the binding-protein-dependent transport system permease family.</text>
</comment>
<comment type="subcellular location">
    <subcellularLocation>
        <location evidence="1 7">Cell membrane</location>
        <topology evidence="1 7">Multi-pass membrane protein</topology>
    </subcellularLocation>
</comment>
<keyword evidence="5 7" id="KW-1133">Transmembrane helix</keyword>